<organism evidence="3 4">
    <name type="scientific">Ramlibacter rhizophilus</name>
    <dbReference type="NCBI Taxonomy" id="1781167"/>
    <lineage>
        <taxon>Bacteria</taxon>
        <taxon>Pseudomonadati</taxon>
        <taxon>Pseudomonadota</taxon>
        <taxon>Betaproteobacteria</taxon>
        <taxon>Burkholderiales</taxon>
        <taxon>Comamonadaceae</taxon>
        <taxon>Ramlibacter</taxon>
    </lineage>
</organism>
<keyword evidence="2" id="KW-0732">Signal</keyword>
<evidence type="ECO:0000313" key="4">
    <source>
        <dbReference type="Proteomes" id="UP000297564"/>
    </source>
</evidence>
<feature type="signal peptide" evidence="2">
    <location>
        <begin position="1"/>
        <end position="24"/>
    </location>
</feature>
<reference evidence="3 4" key="1">
    <citation type="submission" date="2019-03" db="EMBL/GenBank/DDBJ databases">
        <title>Ramlibacter rhizophilus CCTCC AB2015357, whole genome shotgun sequence.</title>
        <authorList>
            <person name="Zhang X."/>
            <person name="Feng G."/>
            <person name="Zhu H."/>
        </authorList>
    </citation>
    <scope>NUCLEOTIDE SEQUENCE [LARGE SCALE GENOMIC DNA]</scope>
    <source>
        <strain evidence="3 4">CCTCC AB2015357</strain>
    </source>
</reference>
<keyword evidence="4" id="KW-1185">Reference proteome</keyword>
<dbReference type="OrthoDB" id="7022621at2"/>
<evidence type="ECO:0000313" key="3">
    <source>
        <dbReference type="EMBL" id="TFZ05002.1"/>
    </source>
</evidence>
<name>A0A4Z0C224_9BURK</name>
<feature type="chain" id="PRO_5021407402" evidence="2">
    <location>
        <begin position="25"/>
        <end position="107"/>
    </location>
</feature>
<proteinExistence type="predicted"/>
<evidence type="ECO:0000256" key="1">
    <source>
        <dbReference type="SAM" id="MobiDB-lite"/>
    </source>
</evidence>
<dbReference type="AlphaFoldDB" id="A0A4Z0C224"/>
<evidence type="ECO:0000256" key="2">
    <source>
        <dbReference type="SAM" id="SignalP"/>
    </source>
</evidence>
<comment type="caution">
    <text evidence="3">The sequence shown here is derived from an EMBL/GenBank/DDBJ whole genome shotgun (WGS) entry which is preliminary data.</text>
</comment>
<dbReference type="Proteomes" id="UP000297564">
    <property type="component" value="Unassembled WGS sequence"/>
</dbReference>
<feature type="compositionally biased region" description="Low complexity" evidence="1">
    <location>
        <begin position="72"/>
        <end position="91"/>
    </location>
</feature>
<protein>
    <submittedName>
        <fullName evidence="3">Uncharacterized protein</fullName>
    </submittedName>
</protein>
<dbReference type="EMBL" id="SMLL01000001">
    <property type="protein sequence ID" value="TFZ05002.1"/>
    <property type="molecule type" value="Genomic_DNA"/>
</dbReference>
<feature type="region of interest" description="Disordered" evidence="1">
    <location>
        <begin position="20"/>
        <end position="107"/>
    </location>
</feature>
<dbReference type="RefSeq" id="WP_135283885.1">
    <property type="nucleotide sequence ID" value="NZ_SMLL01000001.1"/>
</dbReference>
<sequence>MITVPSPSWPLALLAAALAAPAGAQQAPVPAPLPGHSPLQDYQRFQDAPVRPWKESNDTVGRIGGWRAYAREAQAPEPAAPGGNAPGTANPPQAPAPSRPAGAHRHH</sequence>
<gene>
    <name evidence="3" type="ORF">EZ242_04445</name>
</gene>
<accession>A0A4Z0C224</accession>